<feature type="compositionally biased region" description="Polar residues" evidence="1">
    <location>
        <begin position="146"/>
        <end position="155"/>
    </location>
</feature>
<dbReference type="RefSeq" id="WP_326928050.1">
    <property type="nucleotide sequence ID" value="NZ_CP123443.1"/>
</dbReference>
<name>A0ABY8MKG0_9SPIO</name>
<evidence type="ECO:0008006" key="4">
    <source>
        <dbReference type="Google" id="ProtNLM"/>
    </source>
</evidence>
<keyword evidence="3" id="KW-1185">Reference proteome</keyword>
<feature type="region of interest" description="Disordered" evidence="1">
    <location>
        <begin position="42"/>
        <end position="155"/>
    </location>
</feature>
<dbReference type="EMBL" id="CP123443">
    <property type="protein sequence ID" value="WGK69855.1"/>
    <property type="molecule type" value="Genomic_DNA"/>
</dbReference>
<protein>
    <recommendedName>
        <fullName evidence="4">Cell surface protein SprA</fullName>
    </recommendedName>
</protein>
<feature type="compositionally biased region" description="Basic and acidic residues" evidence="1">
    <location>
        <begin position="749"/>
        <end position="758"/>
    </location>
</feature>
<feature type="compositionally biased region" description="Polar residues" evidence="1">
    <location>
        <begin position="96"/>
        <end position="111"/>
    </location>
</feature>
<feature type="compositionally biased region" description="Low complexity" evidence="1">
    <location>
        <begin position="968"/>
        <end position="983"/>
    </location>
</feature>
<evidence type="ECO:0000313" key="2">
    <source>
        <dbReference type="EMBL" id="WGK69855.1"/>
    </source>
</evidence>
<dbReference type="Proteomes" id="UP001228690">
    <property type="component" value="Chromosome"/>
</dbReference>
<feature type="region of interest" description="Disordered" evidence="1">
    <location>
        <begin position="939"/>
        <end position="1019"/>
    </location>
</feature>
<sequence>MVFILLGFMHGLRFTITGQFVLISVALGVLYSGDRAEFHSNLSYRKQNPQTRLSEEPSKGSTDSGDLRKIPIRPVRKTDKADKADKTKKAEKPNTGPVTYQKSSREPSQASKRAGRTQPRPLQKKALPKKGTPPKNNTFGGVPPSRLQTKPTPNSIRPNTWYFAWQWNVQSPLPGISNQQGGDSALEDYFREIDDVSAHFELESPNPDRPGSVQIRGHLPLHLLWQVQDTDYFSGYPDELSGLVPDCQPALQQALHTMYRSGLYLRWAIPFVPVPPAVKMADADPNTAIPTTGKAPRSSYLQAGSIRIRSDSLWYTLDNASYFPSSKTAMTGFPGRSKANTMSTMYERDKGWGQNFGLSWDGRNFHALLLHRRSSGEENLSTGLAVRLDQTSSPKSIGQNTGQNLYRLRAATLFSQNISKTDAKQEETGDWYFTHTGQFQNAKLYRAEAMERLTQLLRYDQAVKQFYLQAGWKHYFQTRLPATGTAKGEEPAKHKLPLYTSPFHKPYFQLGTEQAASVSPLDYWGNLQKYHIRFRLPLYAKQARDLGKLRLSKNVTLEDDFLASYYDANWVDARRKLAGSVLSQLYGRRLYLQNRLSLYFRQKETLPRQAGAVSQNGQPTPTRLRAKLREQTLHFDSGLRTIRLLQDGQTEYLNFGLQYQSLLHRKTAMPYNSVGGADSSWYLTIRANLTQQQPQTEDINIRLTELPEALWQRKLEWGIGWQQRPPTRIPQNRLSTPSSSSSTSGTPSPDKEPTRMAKDPNPGYRFPNPTTSPTRQAVHRFGWKAAIEIQEAGISNGDLFRPVQMYQQDIGKIENLQGSLKLSLFFQTWHYGRYQRGNTPRKSGWWKFFQLQLNLNLKLNFLQDVGAPENPASFHNIGAKLTFQAKFRASLQLSRQWSFLLALELDEWSLKQDGTDPQTIETSHPLDTRLSIRLQLRHEFSGRKQRNENNTNRTNRGAGKSHLPTDISPTDTSPWSSETSETSGNEEDKEREENSAKLFEKQFTQEEYRTTDSDYFGHF</sequence>
<feature type="compositionally biased region" description="Low complexity" evidence="1">
    <location>
        <begin position="735"/>
        <end position="748"/>
    </location>
</feature>
<organism evidence="2 3">
    <name type="scientific">Candidatus Haliotispira prima</name>
    <dbReference type="NCBI Taxonomy" id="3034016"/>
    <lineage>
        <taxon>Bacteria</taxon>
        <taxon>Pseudomonadati</taxon>
        <taxon>Spirochaetota</taxon>
        <taxon>Spirochaetia</taxon>
        <taxon>Spirochaetales</taxon>
        <taxon>Spirochaetaceae</taxon>
        <taxon>Candidatus Haliotispira</taxon>
    </lineage>
</organism>
<gene>
    <name evidence="2" type="ORF">P0082_03065</name>
</gene>
<feature type="compositionally biased region" description="Polar residues" evidence="1">
    <location>
        <begin position="42"/>
        <end position="52"/>
    </location>
</feature>
<evidence type="ECO:0000256" key="1">
    <source>
        <dbReference type="SAM" id="MobiDB-lite"/>
    </source>
</evidence>
<accession>A0ABY8MKG0</accession>
<reference evidence="2 3" key="1">
    <citation type="submission" date="2023-04" db="EMBL/GenBank/DDBJ databases">
        <title>Spirochaete genome identified in red abalone sample constitutes a novel genus.</title>
        <authorList>
            <person name="Sharma S.P."/>
            <person name="Purcell C.M."/>
            <person name="Hyde J.R."/>
            <person name="Severin A.J."/>
        </authorList>
    </citation>
    <scope>NUCLEOTIDE SEQUENCE [LARGE SCALE GENOMIC DNA]</scope>
    <source>
        <strain evidence="2 3">SP-2023</strain>
    </source>
</reference>
<proteinExistence type="predicted"/>
<feature type="compositionally biased region" description="Basic and acidic residues" evidence="1">
    <location>
        <begin position="76"/>
        <end position="92"/>
    </location>
</feature>
<evidence type="ECO:0000313" key="3">
    <source>
        <dbReference type="Proteomes" id="UP001228690"/>
    </source>
</evidence>
<feature type="compositionally biased region" description="Basic and acidic residues" evidence="1">
    <location>
        <begin position="986"/>
        <end position="1019"/>
    </location>
</feature>
<feature type="region of interest" description="Disordered" evidence="1">
    <location>
        <begin position="722"/>
        <end position="774"/>
    </location>
</feature>